<dbReference type="RefSeq" id="WP_123205834.1">
    <property type="nucleotide sequence ID" value="NZ_RBEE01000019.1"/>
</dbReference>
<evidence type="ECO:0000313" key="1">
    <source>
        <dbReference type="EMBL" id="RNL53142.1"/>
    </source>
</evidence>
<dbReference type="EMBL" id="RBEE01000019">
    <property type="protein sequence ID" value="RNL53142.1"/>
    <property type="molecule type" value="Genomic_DNA"/>
</dbReference>
<comment type="caution">
    <text evidence="1">The sequence shown here is derived from an EMBL/GenBank/DDBJ whole genome shotgun (WGS) entry which is preliminary data.</text>
</comment>
<keyword evidence="2" id="KW-1185">Reference proteome</keyword>
<evidence type="ECO:0000313" key="2">
    <source>
        <dbReference type="Proteomes" id="UP000274046"/>
    </source>
</evidence>
<accession>A0A3N0BUX3</accession>
<organism evidence="1 2">
    <name type="scientific">Pedobacter jejuensis</name>
    <dbReference type="NCBI Taxonomy" id="1268550"/>
    <lineage>
        <taxon>Bacteria</taxon>
        <taxon>Pseudomonadati</taxon>
        <taxon>Bacteroidota</taxon>
        <taxon>Sphingobacteriia</taxon>
        <taxon>Sphingobacteriales</taxon>
        <taxon>Sphingobacteriaceae</taxon>
        <taxon>Pedobacter</taxon>
    </lineage>
</organism>
<reference evidence="1 2" key="1">
    <citation type="submission" date="2018-10" db="EMBL/GenBank/DDBJ databases">
        <title>Genome sequencing of Pedobacter jejuensis TNB23.</title>
        <authorList>
            <person name="Cho Y.-J."/>
            <person name="Cho A."/>
            <person name="Kim O.-S."/>
        </authorList>
    </citation>
    <scope>NUCLEOTIDE SEQUENCE [LARGE SCALE GENOMIC DNA]</scope>
    <source>
        <strain evidence="1 2">TNB23</strain>
    </source>
</reference>
<gene>
    <name evidence="1" type="ORF">D7004_10575</name>
</gene>
<name>A0A3N0BUX3_9SPHI</name>
<protein>
    <submittedName>
        <fullName evidence="1">Uncharacterized protein</fullName>
    </submittedName>
</protein>
<dbReference type="Proteomes" id="UP000274046">
    <property type="component" value="Unassembled WGS sequence"/>
</dbReference>
<proteinExistence type="predicted"/>
<sequence>MAKEKDVKLITVQKLNPELYEQVLIGKMSVNDAYNEVKRQQLGLTEFRGTNTSKKDFATDFKRIVKLHGVSLEEVIGEVKKNFPYTWKDFLKP</sequence>
<dbReference type="AlphaFoldDB" id="A0A3N0BUX3"/>